<evidence type="ECO:0000256" key="1">
    <source>
        <dbReference type="ARBA" id="ARBA00004236"/>
    </source>
</evidence>
<keyword evidence="4 8" id="KW-0812">Transmembrane</keyword>
<protein>
    <recommendedName>
        <fullName evidence="11">Protein croquemort</fullName>
    </recommendedName>
</protein>
<keyword evidence="3" id="KW-1003">Cell membrane</keyword>
<dbReference type="PANTHER" id="PTHR11923">
    <property type="entry name" value="SCAVENGER RECEPTOR CLASS B TYPE-1 SR-B1"/>
    <property type="match status" value="1"/>
</dbReference>
<gene>
    <name evidence="9" type="ORF">DMN91_006868</name>
</gene>
<evidence type="ECO:0000256" key="8">
    <source>
        <dbReference type="SAM" id="Phobius"/>
    </source>
</evidence>
<comment type="subcellular location">
    <subcellularLocation>
        <location evidence="1">Cell membrane</location>
    </subcellularLocation>
</comment>
<dbReference type="PANTHER" id="PTHR11923:SF114">
    <property type="entry name" value="FI02050P-RELATED"/>
    <property type="match status" value="1"/>
</dbReference>
<evidence type="ECO:0000313" key="10">
    <source>
        <dbReference type="Proteomes" id="UP000279307"/>
    </source>
</evidence>
<name>A0A3L8DIT0_OOCBI</name>
<dbReference type="GO" id="GO:0005886">
    <property type="term" value="C:plasma membrane"/>
    <property type="evidence" value="ECO:0007669"/>
    <property type="project" value="UniProtKB-SubCell"/>
</dbReference>
<accession>A0A3L8DIT0</accession>
<dbReference type="OrthoDB" id="514335at2759"/>
<keyword evidence="6 8" id="KW-0472">Membrane</keyword>
<dbReference type="GO" id="GO:0005044">
    <property type="term" value="F:scavenger receptor activity"/>
    <property type="evidence" value="ECO:0007669"/>
    <property type="project" value="TreeGrafter"/>
</dbReference>
<evidence type="ECO:0000256" key="7">
    <source>
        <dbReference type="ARBA" id="ARBA00023180"/>
    </source>
</evidence>
<evidence type="ECO:0000313" key="9">
    <source>
        <dbReference type="EMBL" id="RLU20261.1"/>
    </source>
</evidence>
<comment type="similarity">
    <text evidence="2">Belongs to the CD36 family.</text>
</comment>
<evidence type="ECO:0000256" key="2">
    <source>
        <dbReference type="ARBA" id="ARBA00010532"/>
    </source>
</evidence>
<keyword evidence="7" id="KW-0325">Glycoprotein</keyword>
<evidence type="ECO:0000256" key="3">
    <source>
        <dbReference type="ARBA" id="ARBA00022475"/>
    </source>
</evidence>
<dbReference type="EMBL" id="QOIP01000007">
    <property type="protein sequence ID" value="RLU20261.1"/>
    <property type="molecule type" value="Genomic_DNA"/>
</dbReference>
<dbReference type="Proteomes" id="UP000279307">
    <property type="component" value="Chromosome 7"/>
</dbReference>
<dbReference type="GO" id="GO:0005737">
    <property type="term" value="C:cytoplasm"/>
    <property type="evidence" value="ECO:0007669"/>
    <property type="project" value="TreeGrafter"/>
</dbReference>
<reference evidence="9 10" key="1">
    <citation type="journal article" date="2018" name="Genome Res.">
        <title>The genomic architecture and molecular evolution of ant odorant receptors.</title>
        <authorList>
            <person name="McKenzie S.K."/>
            <person name="Kronauer D.J.C."/>
        </authorList>
    </citation>
    <scope>NUCLEOTIDE SEQUENCE [LARGE SCALE GENOMIC DNA]</scope>
    <source>
        <strain evidence="9">Clonal line C1</strain>
    </source>
</reference>
<comment type="caution">
    <text evidence="9">The sequence shown here is derived from an EMBL/GenBank/DDBJ whole genome shotgun (WGS) entry which is preliminary data.</text>
</comment>
<dbReference type="AlphaFoldDB" id="A0A3L8DIT0"/>
<dbReference type="Pfam" id="PF01130">
    <property type="entry name" value="CD36"/>
    <property type="match status" value="1"/>
</dbReference>
<evidence type="ECO:0000256" key="6">
    <source>
        <dbReference type="ARBA" id="ARBA00023136"/>
    </source>
</evidence>
<dbReference type="PRINTS" id="PR01609">
    <property type="entry name" value="CD36FAMILY"/>
</dbReference>
<feature type="transmembrane region" description="Helical" evidence="8">
    <location>
        <begin position="51"/>
        <end position="72"/>
    </location>
</feature>
<proteinExistence type="inferred from homology"/>
<evidence type="ECO:0000256" key="5">
    <source>
        <dbReference type="ARBA" id="ARBA00022989"/>
    </source>
</evidence>
<dbReference type="InterPro" id="IPR002159">
    <property type="entry name" value="CD36_fam"/>
</dbReference>
<evidence type="ECO:0000256" key="4">
    <source>
        <dbReference type="ARBA" id="ARBA00022692"/>
    </source>
</evidence>
<evidence type="ECO:0008006" key="11">
    <source>
        <dbReference type="Google" id="ProtNLM"/>
    </source>
</evidence>
<keyword evidence="5 8" id="KW-1133">Transmembrane helix</keyword>
<sequence>MRALQSAIRSERIRRTAQEKRGALRLRRGLIISTNDRSAARIKMERSNKKIWIISIVGTVITLLGVITGSLWPVIYDWVLFKVLMLSPSSVSYNMWKETPIPMYFKFYMFNWTNAELFRAGVKPHFEEMGPYVFREIDYKVNEVWNDNDGTVTFQRKKIWLFEESLSNGSLSDKVTNLNPIAVTIGYTVRKRPGYIRALTNGFMVRLGEKLMLTKSVRELLFEGYDDTLLRIARKMNATRLPYTKFGWFYARNDSETYDGTFNIFTGSTNFYSMGISKEWNFKSRTDFYEGSCGAIDGSLGDLWPPLPNNDTVSIFVPDICTSLKLSFDNTTQFQELMGNKYVGTEEMLDNGEMVPSRRCYCPNGDCGPSGTLNISSCKFGAPAFVSMPHFYLADPSYRDAITGMSPDKEKHELLMVVEPVTGIPMQVKAQLQLNLLVEPVEHMSLFQNISKVYVPMLWFTQETNLTASYASQVKLLLTLSTLGSVTCFGIAGIGVLIFFIGLFTYIRQKWRGEEGQVLLSKYDADTVNKSEA</sequence>
<organism evidence="9 10">
    <name type="scientific">Ooceraea biroi</name>
    <name type="common">Clonal raider ant</name>
    <name type="synonym">Cerapachys biroi</name>
    <dbReference type="NCBI Taxonomy" id="2015173"/>
    <lineage>
        <taxon>Eukaryota</taxon>
        <taxon>Metazoa</taxon>
        <taxon>Ecdysozoa</taxon>
        <taxon>Arthropoda</taxon>
        <taxon>Hexapoda</taxon>
        <taxon>Insecta</taxon>
        <taxon>Pterygota</taxon>
        <taxon>Neoptera</taxon>
        <taxon>Endopterygota</taxon>
        <taxon>Hymenoptera</taxon>
        <taxon>Apocrita</taxon>
        <taxon>Aculeata</taxon>
        <taxon>Formicoidea</taxon>
        <taxon>Formicidae</taxon>
        <taxon>Dorylinae</taxon>
        <taxon>Ooceraea</taxon>
    </lineage>
</organism>
<feature type="transmembrane region" description="Helical" evidence="8">
    <location>
        <begin position="483"/>
        <end position="507"/>
    </location>
</feature>